<dbReference type="AlphaFoldDB" id="A0A0C9TXN6"/>
<dbReference type="HOGENOM" id="CLU_167277_0_0_1"/>
<protein>
    <submittedName>
        <fullName evidence="1">Uncharacterized protein</fullName>
    </submittedName>
</protein>
<reference evidence="2" key="2">
    <citation type="submission" date="2015-01" db="EMBL/GenBank/DDBJ databases">
        <title>Evolutionary Origins and Diversification of the Mycorrhizal Mutualists.</title>
        <authorList>
            <consortium name="DOE Joint Genome Institute"/>
            <consortium name="Mycorrhizal Genomics Consortium"/>
            <person name="Kohler A."/>
            <person name="Kuo A."/>
            <person name="Nagy L.G."/>
            <person name="Floudas D."/>
            <person name="Copeland A."/>
            <person name="Barry K.W."/>
            <person name="Cichocki N."/>
            <person name="Veneault-Fourrey C."/>
            <person name="LaButti K."/>
            <person name="Lindquist E.A."/>
            <person name="Lipzen A."/>
            <person name="Lundell T."/>
            <person name="Morin E."/>
            <person name="Murat C."/>
            <person name="Riley R."/>
            <person name="Ohm R."/>
            <person name="Sun H."/>
            <person name="Tunlid A."/>
            <person name="Henrissat B."/>
            <person name="Grigoriev I.V."/>
            <person name="Hibbett D.S."/>
            <person name="Martin F."/>
        </authorList>
    </citation>
    <scope>NUCLEOTIDE SEQUENCE [LARGE SCALE GENOMIC DNA]</scope>
    <source>
        <strain evidence="2">ATCC 200175</strain>
    </source>
</reference>
<proteinExistence type="predicted"/>
<feature type="non-terminal residue" evidence="1">
    <location>
        <position position="1"/>
    </location>
</feature>
<evidence type="ECO:0000313" key="2">
    <source>
        <dbReference type="Proteomes" id="UP000053647"/>
    </source>
</evidence>
<keyword evidence="2" id="KW-1185">Reference proteome</keyword>
<evidence type="ECO:0000313" key="1">
    <source>
        <dbReference type="EMBL" id="KIJ12377.1"/>
    </source>
</evidence>
<gene>
    <name evidence="1" type="ORF">PAXINDRAFT_83068</name>
</gene>
<reference evidence="1 2" key="1">
    <citation type="submission" date="2014-06" db="EMBL/GenBank/DDBJ databases">
        <authorList>
            <consortium name="DOE Joint Genome Institute"/>
            <person name="Kuo A."/>
            <person name="Kohler A."/>
            <person name="Nagy L.G."/>
            <person name="Floudas D."/>
            <person name="Copeland A."/>
            <person name="Barry K.W."/>
            <person name="Cichocki N."/>
            <person name="Veneault-Fourrey C."/>
            <person name="LaButti K."/>
            <person name="Lindquist E.A."/>
            <person name="Lipzen A."/>
            <person name="Lundell T."/>
            <person name="Morin E."/>
            <person name="Murat C."/>
            <person name="Sun H."/>
            <person name="Tunlid A."/>
            <person name="Henrissat B."/>
            <person name="Grigoriev I.V."/>
            <person name="Hibbett D.S."/>
            <person name="Martin F."/>
            <person name="Nordberg H.P."/>
            <person name="Cantor M.N."/>
            <person name="Hua S.X."/>
        </authorList>
    </citation>
    <scope>NUCLEOTIDE SEQUENCE [LARGE SCALE GENOMIC DNA]</scope>
    <source>
        <strain evidence="1 2">ATCC 200175</strain>
    </source>
</reference>
<sequence length="86" mass="9870">VFVVILPLRMTGSTRQNISFEVSTPRTVMQSKGIIGEFRDPACLMTIQLLWFAEVFEVLVVCPDFKRVTRSHKEVVPFSKRSHDSE</sequence>
<organism evidence="1 2">
    <name type="scientific">Paxillus involutus ATCC 200175</name>
    <dbReference type="NCBI Taxonomy" id="664439"/>
    <lineage>
        <taxon>Eukaryota</taxon>
        <taxon>Fungi</taxon>
        <taxon>Dikarya</taxon>
        <taxon>Basidiomycota</taxon>
        <taxon>Agaricomycotina</taxon>
        <taxon>Agaricomycetes</taxon>
        <taxon>Agaricomycetidae</taxon>
        <taxon>Boletales</taxon>
        <taxon>Paxilineae</taxon>
        <taxon>Paxillaceae</taxon>
        <taxon>Paxillus</taxon>
    </lineage>
</organism>
<dbReference type="Proteomes" id="UP000053647">
    <property type="component" value="Unassembled WGS sequence"/>
</dbReference>
<name>A0A0C9TXN6_PAXIN</name>
<dbReference type="EMBL" id="KN819365">
    <property type="protein sequence ID" value="KIJ12377.1"/>
    <property type="molecule type" value="Genomic_DNA"/>
</dbReference>
<accession>A0A0C9TXN6</accession>
<dbReference type="OrthoDB" id="3318456at2759"/>